<dbReference type="AlphaFoldDB" id="A0A0A9AGJ9"/>
<feature type="compositionally biased region" description="Basic residues" evidence="1">
    <location>
        <begin position="69"/>
        <end position="79"/>
    </location>
</feature>
<feature type="compositionally biased region" description="Basic and acidic residues" evidence="1">
    <location>
        <begin position="26"/>
        <end position="35"/>
    </location>
</feature>
<sequence length="104" mass="11434">MSTDFAALLEDADGEVGVGGATELLQPDRRGEPRRPRAHDHHVVAQRLPAAAEPPRCAPARREGAVAGRARRRPRRRQRSPGGRRSGAEGPMHCTRRFLLAESR</sequence>
<reference evidence="2" key="1">
    <citation type="submission" date="2014-09" db="EMBL/GenBank/DDBJ databases">
        <authorList>
            <person name="Magalhaes I.L.F."/>
            <person name="Oliveira U."/>
            <person name="Santos F.R."/>
            <person name="Vidigal T.H.D.A."/>
            <person name="Brescovit A.D."/>
            <person name="Santos A.J."/>
        </authorList>
    </citation>
    <scope>NUCLEOTIDE SEQUENCE</scope>
    <source>
        <tissue evidence="2">Shoot tissue taken approximately 20 cm above the soil surface</tissue>
    </source>
</reference>
<reference evidence="2" key="2">
    <citation type="journal article" date="2015" name="Data Brief">
        <title>Shoot transcriptome of the giant reed, Arundo donax.</title>
        <authorList>
            <person name="Barrero R.A."/>
            <person name="Guerrero F.D."/>
            <person name="Moolhuijzen P."/>
            <person name="Goolsby J.A."/>
            <person name="Tidwell J."/>
            <person name="Bellgard S.E."/>
            <person name="Bellgard M.I."/>
        </authorList>
    </citation>
    <scope>NUCLEOTIDE SEQUENCE</scope>
    <source>
        <tissue evidence="2">Shoot tissue taken approximately 20 cm above the soil surface</tissue>
    </source>
</reference>
<dbReference type="EMBL" id="GBRH01247086">
    <property type="protein sequence ID" value="JAD50809.1"/>
    <property type="molecule type" value="Transcribed_RNA"/>
</dbReference>
<accession>A0A0A9AGJ9</accession>
<feature type="region of interest" description="Disordered" evidence="1">
    <location>
        <begin position="18"/>
        <end position="104"/>
    </location>
</feature>
<evidence type="ECO:0000313" key="2">
    <source>
        <dbReference type="EMBL" id="JAD50809.1"/>
    </source>
</evidence>
<name>A0A0A9AGJ9_ARUDO</name>
<organism evidence="2">
    <name type="scientific">Arundo donax</name>
    <name type="common">Giant reed</name>
    <name type="synonym">Donax arundinaceus</name>
    <dbReference type="NCBI Taxonomy" id="35708"/>
    <lineage>
        <taxon>Eukaryota</taxon>
        <taxon>Viridiplantae</taxon>
        <taxon>Streptophyta</taxon>
        <taxon>Embryophyta</taxon>
        <taxon>Tracheophyta</taxon>
        <taxon>Spermatophyta</taxon>
        <taxon>Magnoliopsida</taxon>
        <taxon>Liliopsida</taxon>
        <taxon>Poales</taxon>
        <taxon>Poaceae</taxon>
        <taxon>PACMAD clade</taxon>
        <taxon>Arundinoideae</taxon>
        <taxon>Arundineae</taxon>
        <taxon>Arundo</taxon>
    </lineage>
</organism>
<protein>
    <submittedName>
        <fullName evidence="2">Uncharacterized protein</fullName>
    </submittedName>
</protein>
<proteinExistence type="predicted"/>
<evidence type="ECO:0000256" key="1">
    <source>
        <dbReference type="SAM" id="MobiDB-lite"/>
    </source>
</evidence>